<reference evidence="3 4" key="1">
    <citation type="submission" date="2016-09" db="EMBL/GenBank/DDBJ databases">
        <title>Photobacterium proteolyticum sp. nov. a protease producing bacterium isolated from ocean sediments of Laizhou Bay.</title>
        <authorList>
            <person name="Li Y."/>
        </authorList>
    </citation>
    <scope>NUCLEOTIDE SEQUENCE [LARGE SCALE GENOMIC DNA]</scope>
    <source>
        <strain evidence="3 4">13-12</strain>
    </source>
</reference>
<organism evidence="3 4">
    <name type="scientific">Photobacterium proteolyticum</name>
    <dbReference type="NCBI Taxonomy" id="1903952"/>
    <lineage>
        <taxon>Bacteria</taxon>
        <taxon>Pseudomonadati</taxon>
        <taxon>Pseudomonadota</taxon>
        <taxon>Gammaproteobacteria</taxon>
        <taxon>Vibrionales</taxon>
        <taxon>Vibrionaceae</taxon>
        <taxon>Photobacterium</taxon>
    </lineage>
</organism>
<dbReference type="InterPro" id="IPR021242">
    <property type="entry name" value="DUF2799"/>
</dbReference>
<keyword evidence="2" id="KW-0732">Signal</keyword>
<feature type="coiled-coil region" evidence="1">
    <location>
        <begin position="120"/>
        <end position="161"/>
    </location>
</feature>
<dbReference type="AlphaFoldDB" id="A0A1Q9GJX9"/>
<dbReference type="EMBL" id="MJIL01000079">
    <property type="protein sequence ID" value="OLQ74807.1"/>
    <property type="molecule type" value="Genomic_DNA"/>
</dbReference>
<feature type="signal peptide" evidence="2">
    <location>
        <begin position="1"/>
        <end position="21"/>
    </location>
</feature>
<evidence type="ECO:0000256" key="2">
    <source>
        <dbReference type="SAM" id="SignalP"/>
    </source>
</evidence>
<comment type="caution">
    <text evidence="3">The sequence shown here is derived from an EMBL/GenBank/DDBJ whole genome shotgun (WGS) entry which is preliminary data.</text>
</comment>
<protein>
    <recommendedName>
        <fullName evidence="5">DNA repair protein</fullName>
    </recommendedName>
</protein>
<evidence type="ECO:0000256" key="1">
    <source>
        <dbReference type="SAM" id="Coils"/>
    </source>
</evidence>
<dbReference type="STRING" id="1903952.BIT28_12620"/>
<feature type="chain" id="PRO_5013113517" description="DNA repair protein" evidence="2">
    <location>
        <begin position="22"/>
        <end position="176"/>
    </location>
</feature>
<sequence>MWKLALSITVVAQLAGCAAMSVEECKTADWYMVGTIDGQNGVTASRVSDYVEDCTEEAGVRVDRAAWYAGYDLGLAYYCVAENGYRIGRAGLAYYGVCENPMFIEQYNQGQKEYRIEQRIMKIDQELSLISRELKQLDKQANTDSDKVKRLRRRNTELRDERRSLLVPTIQYHFTF</sequence>
<accession>A0A1Q9GJX9</accession>
<dbReference type="Proteomes" id="UP000186905">
    <property type="component" value="Unassembled WGS sequence"/>
</dbReference>
<evidence type="ECO:0008006" key="5">
    <source>
        <dbReference type="Google" id="ProtNLM"/>
    </source>
</evidence>
<dbReference type="RefSeq" id="WP_075765125.1">
    <property type="nucleotide sequence ID" value="NZ_MJIL01000079.1"/>
</dbReference>
<dbReference type="Pfam" id="PF10973">
    <property type="entry name" value="DUF2799"/>
    <property type="match status" value="1"/>
</dbReference>
<evidence type="ECO:0000313" key="4">
    <source>
        <dbReference type="Proteomes" id="UP000186905"/>
    </source>
</evidence>
<evidence type="ECO:0000313" key="3">
    <source>
        <dbReference type="EMBL" id="OLQ74807.1"/>
    </source>
</evidence>
<name>A0A1Q9GJX9_9GAMM</name>
<keyword evidence="1" id="KW-0175">Coiled coil</keyword>
<proteinExistence type="predicted"/>
<dbReference type="OrthoDB" id="5917215at2"/>
<keyword evidence="4" id="KW-1185">Reference proteome</keyword>
<gene>
    <name evidence="3" type="ORF">BIT28_12620</name>
</gene>